<evidence type="ECO:0000313" key="2">
    <source>
        <dbReference type="Proteomes" id="UP001367508"/>
    </source>
</evidence>
<proteinExistence type="predicted"/>
<name>A0AAN9K9N2_CANGL</name>
<organism evidence="1 2">
    <name type="scientific">Canavalia gladiata</name>
    <name type="common">Sword bean</name>
    <name type="synonym">Dolichos gladiatus</name>
    <dbReference type="NCBI Taxonomy" id="3824"/>
    <lineage>
        <taxon>Eukaryota</taxon>
        <taxon>Viridiplantae</taxon>
        <taxon>Streptophyta</taxon>
        <taxon>Embryophyta</taxon>
        <taxon>Tracheophyta</taxon>
        <taxon>Spermatophyta</taxon>
        <taxon>Magnoliopsida</taxon>
        <taxon>eudicotyledons</taxon>
        <taxon>Gunneridae</taxon>
        <taxon>Pentapetalae</taxon>
        <taxon>rosids</taxon>
        <taxon>fabids</taxon>
        <taxon>Fabales</taxon>
        <taxon>Fabaceae</taxon>
        <taxon>Papilionoideae</taxon>
        <taxon>50 kb inversion clade</taxon>
        <taxon>NPAAA clade</taxon>
        <taxon>indigoferoid/millettioid clade</taxon>
        <taxon>Phaseoleae</taxon>
        <taxon>Canavalia</taxon>
    </lineage>
</organism>
<gene>
    <name evidence="1" type="ORF">VNO77_39012</name>
</gene>
<evidence type="ECO:0000313" key="1">
    <source>
        <dbReference type="EMBL" id="KAK7313810.1"/>
    </source>
</evidence>
<dbReference type="AlphaFoldDB" id="A0AAN9K9N2"/>
<accession>A0AAN9K9N2</accession>
<protein>
    <submittedName>
        <fullName evidence="1">Uncharacterized protein</fullName>
    </submittedName>
</protein>
<keyword evidence="2" id="KW-1185">Reference proteome</keyword>
<dbReference type="EMBL" id="JAYMYQ010000009">
    <property type="protein sequence ID" value="KAK7313810.1"/>
    <property type="molecule type" value="Genomic_DNA"/>
</dbReference>
<comment type="caution">
    <text evidence="1">The sequence shown here is derived from an EMBL/GenBank/DDBJ whole genome shotgun (WGS) entry which is preliminary data.</text>
</comment>
<reference evidence="1 2" key="1">
    <citation type="submission" date="2024-01" db="EMBL/GenBank/DDBJ databases">
        <title>The genomes of 5 underutilized Papilionoideae crops provide insights into root nodulation and disease resistanc.</title>
        <authorList>
            <person name="Jiang F."/>
        </authorList>
    </citation>
    <scope>NUCLEOTIDE SEQUENCE [LARGE SCALE GENOMIC DNA]</scope>
    <source>
        <strain evidence="1">LVBAO_FW01</strain>
        <tissue evidence="1">Leaves</tissue>
    </source>
</reference>
<dbReference type="Proteomes" id="UP001367508">
    <property type="component" value="Unassembled WGS sequence"/>
</dbReference>
<sequence>MNGVKLPDDLVVEFFTAPSGVLVEELEQTLSHVFNLQVIIRIWLAYIWSGWNQVYPSKFDISRSYSACLSRYIVTSGTGGEVTMHGFLKQDVPGWLHYATIRVIMVLPSPYYAWNVGAEGKMLSLNIVFGMETIISNHNWVGGLRWDVGIGVFVSYFTAASWAPDSQDRSASFDLGGKGDIAEFCASFIYPEDAKNRAPSRNERDVTKVIPKGLRGLKRRTPNHYAKNNGILIFPHAKVPSNS</sequence>